<dbReference type="GO" id="GO:0005886">
    <property type="term" value="C:plasma membrane"/>
    <property type="evidence" value="ECO:0007669"/>
    <property type="project" value="UniProtKB-SubCell"/>
</dbReference>
<evidence type="ECO:0000256" key="3">
    <source>
        <dbReference type="ARBA" id="ARBA00022692"/>
    </source>
</evidence>
<keyword evidence="5 6" id="KW-0472">Membrane</keyword>
<dbReference type="PANTHER" id="PTHR30086:SF20">
    <property type="entry name" value="ARGININE EXPORTER PROTEIN ARGO-RELATED"/>
    <property type="match status" value="1"/>
</dbReference>
<proteinExistence type="predicted"/>
<keyword evidence="2" id="KW-1003">Cell membrane</keyword>
<name>A0A380SZ70_9PSED</name>
<evidence type="ECO:0000256" key="5">
    <source>
        <dbReference type="ARBA" id="ARBA00023136"/>
    </source>
</evidence>
<keyword evidence="7" id="KW-0732">Signal</keyword>
<organism evidence="8 9">
    <name type="scientific">Pseudomonas wadenswilerensis</name>
    <dbReference type="NCBI Taxonomy" id="1785161"/>
    <lineage>
        <taxon>Bacteria</taxon>
        <taxon>Pseudomonadati</taxon>
        <taxon>Pseudomonadota</taxon>
        <taxon>Gammaproteobacteria</taxon>
        <taxon>Pseudomonadales</taxon>
        <taxon>Pseudomonadaceae</taxon>
        <taxon>Pseudomonas</taxon>
    </lineage>
</organism>
<evidence type="ECO:0000256" key="4">
    <source>
        <dbReference type="ARBA" id="ARBA00022989"/>
    </source>
</evidence>
<sequence>MMLASTLLTYFLTCAVAAATPGPGTISVITYSAFLGWRRTLPVILGIQVGMLAMAGLALSGVAAVLISSPLLFVTLQLVGALYIAYLGVSSIRYARQGVEIIAQHDDSGNWRNFRHGAVVTFASPKTLLFFTSFFPVFIDPTKSALSQMLLLLALLLLITLLVHLVYAYFMKYLKDILVRYSYTFNVVVGVTFISLAVYMGVQSLK</sequence>
<dbReference type="InterPro" id="IPR001123">
    <property type="entry name" value="LeuE-type"/>
</dbReference>
<dbReference type="GO" id="GO:0015171">
    <property type="term" value="F:amino acid transmembrane transporter activity"/>
    <property type="evidence" value="ECO:0007669"/>
    <property type="project" value="TreeGrafter"/>
</dbReference>
<feature type="transmembrane region" description="Helical" evidence="6">
    <location>
        <begin position="150"/>
        <end position="171"/>
    </location>
</feature>
<evidence type="ECO:0000256" key="1">
    <source>
        <dbReference type="ARBA" id="ARBA00004651"/>
    </source>
</evidence>
<evidence type="ECO:0000256" key="2">
    <source>
        <dbReference type="ARBA" id="ARBA00022475"/>
    </source>
</evidence>
<feature type="transmembrane region" description="Helical" evidence="6">
    <location>
        <begin position="114"/>
        <end position="138"/>
    </location>
</feature>
<evidence type="ECO:0000313" key="8">
    <source>
        <dbReference type="EMBL" id="SUQ63015.1"/>
    </source>
</evidence>
<reference evidence="9" key="1">
    <citation type="submission" date="2018-07" db="EMBL/GenBank/DDBJ databases">
        <authorList>
            <person name="Blom J."/>
        </authorList>
    </citation>
    <scope>NUCLEOTIDE SEQUENCE [LARGE SCALE GENOMIC DNA]</scope>
    <source>
        <strain evidence="9">CCOS 864</strain>
    </source>
</reference>
<protein>
    <submittedName>
        <fullName evidence="8">Putative membrane protein</fullName>
    </submittedName>
</protein>
<evidence type="ECO:0000256" key="7">
    <source>
        <dbReference type="SAM" id="SignalP"/>
    </source>
</evidence>
<feature type="signal peptide" evidence="7">
    <location>
        <begin position="1"/>
        <end position="19"/>
    </location>
</feature>
<dbReference type="EMBL" id="UIDD01000007">
    <property type="protein sequence ID" value="SUQ63015.1"/>
    <property type="molecule type" value="Genomic_DNA"/>
</dbReference>
<keyword evidence="4 6" id="KW-1133">Transmembrane helix</keyword>
<accession>A0A380SZ70</accession>
<feature type="chain" id="PRO_5016963129" evidence="7">
    <location>
        <begin position="20"/>
        <end position="206"/>
    </location>
</feature>
<dbReference type="Pfam" id="PF01810">
    <property type="entry name" value="LysE"/>
    <property type="match status" value="1"/>
</dbReference>
<gene>
    <name evidence="8" type="ORF">CCOS864_02465</name>
</gene>
<comment type="subcellular location">
    <subcellularLocation>
        <location evidence="1">Cell membrane</location>
        <topology evidence="1">Multi-pass membrane protein</topology>
    </subcellularLocation>
</comment>
<evidence type="ECO:0000313" key="9">
    <source>
        <dbReference type="Proteomes" id="UP000255177"/>
    </source>
</evidence>
<evidence type="ECO:0000256" key="6">
    <source>
        <dbReference type="SAM" id="Phobius"/>
    </source>
</evidence>
<feature type="transmembrane region" description="Helical" evidence="6">
    <location>
        <begin position="74"/>
        <end position="94"/>
    </location>
</feature>
<feature type="transmembrane region" description="Helical" evidence="6">
    <location>
        <begin position="43"/>
        <end position="67"/>
    </location>
</feature>
<keyword evidence="9" id="KW-1185">Reference proteome</keyword>
<feature type="transmembrane region" description="Helical" evidence="6">
    <location>
        <begin position="183"/>
        <end position="202"/>
    </location>
</feature>
<dbReference type="PANTHER" id="PTHR30086">
    <property type="entry name" value="ARGININE EXPORTER PROTEIN ARGO"/>
    <property type="match status" value="1"/>
</dbReference>
<dbReference type="Proteomes" id="UP000255177">
    <property type="component" value="Unassembled WGS sequence"/>
</dbReference>
<keyword evidence="3 6" id="KW-0812">Transmembrane</keyword>
<dbReference type="AlphaFoldDB" id="A0A380SZ70"/>